<dbReference type="EMBL" id="CP042305">
    <property type="protein sequence ID" value="QDZ15618.1"/>
    <property type="molecule type" value="Genomic_DNA"/>
</dbReference>
<dbReference type="AlphaFoldDB" id="A0A5B8M494"/>
<evidence type="ECO:0000256" key="1">
    <source>
        <dbReference type="SAM" id="MobiDB-lite"/>
    </source>
</evidence>
<feature type="region of interest" description="Disordered" evidence="1">
    <location>
        <begin position="1"/>
        <end position="34"/>
    </location>
</feature>
<protein>
    <submittedName>
        <fullName evidence="2">Uncharacterized protein</fullName>
    </submittedName>
</protein>
<accession>A0A5B8M494</accession>
<dbReference type="OrthoDB" id="9854709at2"/>
<sequence>MSESLKNSSRVAEQSSASTTPRRKRPSRAKAKPIMDARAKVISAFPWAQNLSYTEQQQFAEELAHHPRDLPNGQLEALIVSWKNRARHAA</sequence>
<evidence type="ECO:0000313" key="3">
    <source>
        <dbReference type="Proteomes" id="UP000320216"/>
    </source>
</evidence>
<dbReference type="RefSeq" id="WP_146321652.1">
    <property type="nucleotide sequence ID" value="NZ_CP042305.1"/>
</dbReference>
<keyword evidence="3" id="KW-1185">Reference proteome</keyword>
<feature type="compositionally biased region" description="Polar residues" evidence="1">
    <location>
        <begin position="1"/>
        <end position="14"/>
    </location>
</feature>
<organism evidence="2 3">
    <name type="scientific">Humibacter ginsenosidimutans</name>
    <dbReference type="NCBI Taxonomy" id="2599293"/>
    <lineage>
        <taxon>Bacteria</taxon>
        <taxon>Bacillati</taxon>
        <taxon>Actinomycetota</taxon>
        <taxon>Actinomycetes</taxon>
        <taxon>Micrococcales</taxon>
        <taxon>Microbacteriaceae</taxon>
        <taxon>Humibacter</taxon>
    </lineage>
</organism>
<name>A0A5B8M494_9MICO</name>
<proteinExistence type="predicted"/>
<evidence type="ECO:0000313" key="2">
    <source>
        <dbReference type="EMBL" id="QDZ15618.1"/>
    </source>
</evidence>
<dbReference type="KEGG" id="huw:FPZ11_13385"/>
<feature type="compositionally biased region" description="Basic residues" evidence="1">
    <location>
        <begin position="21"/>
        <end position="31"/>
    </location>
</feature>
<reference evidence="2 3" key="1">
    <citation type="submission" date="2019-07" db="EMBL/GenBank/DDBJ databases">
        <title>Full genome sequence of Humibacter sp. WJ7-1.</title>
        <authorList>
            <person name="Im W.-T."/>
        </authorList>
    </citation>
    <scope>NUCLEOTIDE SEQUENCE [LARGE SCALE GENOMIC DNA]</scope>
    <source>
        <strain evidence="2 3">WJ7-1</strain>
    </source>
</reference>
<dbReference type="Proteomes" id="UP000320216">
    <property type="component" value="Chromosome"/>
</dbReference>
<gene>
    <name evidence="2" type="ORF">FPZ11_13385</name>
</gene>